<sequence>MSDIRELREQYGLTQEELANWLNIPRVSLTLAELGHRALPYAALQQMSRLIVAHLDMSTSPALQVVPPPLAPPVTKPLQRRQLECQVAVYRLGKQLSRLQTQARQYQARLAALPQLRVWPHPVRHAGLENDWLRLFEQDAIIGLPKCGLTAQILLSARIAALEREAELLGQALAAPATALL</sequence>
<evidence type="ECO:0000313" key="3">
    <source>
        <dbReference type="Proteomes" id="UP000297739"/>
    </source>
</evidence>
<name>A0A4Z0PI19_9BACT</name>
<dbReference type="InterPro" id="IPR001387">
    <property type="entry name" value="Cro/C1-type_HTH"/>
</dbReference>
<evidence type="ECO:0000259" key="1">
    <source>
        <dbReference type="PROSITE" id="PS50943"/>
    </source>
</evidence>
<dbReference type="CDD" id="cd00093">
    <property type="entry name" value="HTH_XRE"/>
    <property type="match status" value="1"/>
</dbReference>
<proteinExistence type="predicted"/>
<accession>A0A4Z0PI19</accession>
<dbReference type="OrthoDB" id="9805356at2"/>
<dbReference type="InterPro" id="IPR010982">
    <property type="entry name" value="Lambda_DNA-bd_dom_sf"/>
</dbReference>
<organism evidence="2 3">
    <name type="scientific">Hymenobacter elongatus</name>
    <dbReference type="NCBI Taxonomy" id="877208"/>
    <lineage>
        <taxon>Bacteria</taxon>
        <taxon>Pseudomonadati</taxon>
        <taxon>Bacteroidota</taxon>
        <taxon>Cytophagia</taxon>
        <taxon>Cytophagales</taxon>
        <taxon>Hymenobacteraceae</taxon>
        <taxon>Hymenobacter</taxon>
    </lineage>
</organism>
<gene>
    <name evidence="2" type="ORF">E5J99_14535</name>
</gene>
<protein>
    <submittedName>
        <fullName evidence="2">XRE family transcriptional regulator</fullName>
    </submittedName>
</protein>
<feature type="domain" description="HTH cro/C1-type" evidence="1">
    <location>
        <begin position="4"/>
        <end position="58"/>
    </location>
</feature>
<dbReference type="Proteomes" id="UP000297739">
    <property type="component" value="Unassembled WGS sequence"/>
</dbReference>
<dbReference type="SUPFAM" id="SSF47413">
    <property type="entry name" value="lambda repressor-like DNA-binding domains"/>
    <property type="match status" value="1"/>
</dbReference>
<dbReference type="GO" id="GO:0003677">
    <property type="term" value="F:DNA binding"/>
    <property type="evidence" value="ECO:0007669"/>
    <property type="project" value="InterPro"/>
</dbReference>
<keyword evidence="3" id="KW-1185">Reference proteome</keyword>
<dbReference type="AlphaFoldDB" id="A0A4Z0PI19"/>
<reference evidence="2 3" key="1">
    <citation type="submission" date="2019-04" db="EMBL/GenBank/DDBJ databases">
        <authorList>
            <person name="Feng G."/>
            <person name="Zhang J."/>
            <person name="Zhu H."/>
        </authorList>
    </citation>
    <scope>NUCLEOTIDE SEQUENCE [LARGE SCALE GENOMIC DNA]</scope>
    <source>
        <strain evidence="2 3">JCM 17223</strain>
    </source>
</reference>
<dbReference type="EMBL" id="SRLD01000029">
    <property type="protein sequence ID" value="TGE14840.1"/>
    <property type="molecule type" value="Genomic_DNA"/>
</dbReference>
<evidence type="ECO:0000313" key="2">
    <source>
        <dbReference type="EMBL" id="TGE14840.1"/>
    </source>
</evidence>
<dbReference type="RefSeq" id="WP_135498540.1">
    <property type="nucleotide sequence ID" value="NZ_SRLD01000029.1"/>
</dbReference>
<dbReference type="Pfam" id="PF01381">
    <property type="entry name" value="HTH_3"/>
    <property type="match status" value="1"/>
</dbReference>
<dbReference type="Gene3D" id="1.10.260.40">
    <property type="entry name" value="lambda repressor-like DNA-binding domains"/>
    <property type="match status" value="1"/>
</dbReference>
<dbReference type="PROSITE" id="PS50943">
    <property type="entry name" value="HTH_CROC1"/>
    <property type="match status" value="1"/>
</dbReference>
<comment type="caution">
    <text evidence="2">The sequence shown here is derived from an EMBL/GenBank/DDBJ whole genome shotgun (WGS) entry which is preliminary data.</text>
</comment>